<sequence length="212" mass="22204">MATKSTSKLGLLALAAVGVAVLVQGGDLEELADDLLGDVFTADPVVIEEDGVALLVAVDQEAALEQCKPARIVADRRCGDTKVVVFDATKMAFVTRNISLAWGEGKPPILTKDASREVANRRAACPRSFKRPHGGSCDEYPFASTRQGGAGARTEEVPARENSCQGGTLARGYNLAGIREGDDYLVVIANPSAIANGPYAGVDVAKDRSCQA</sequence>
<dbReference type="Pfam" id="PF14040">
    <property type="entry name" value="DNase_NucA_NucB"/>
    <property type="match status" value="1"/>
</dbReference>
<feature type="domain" description="Deoxyribonuclease NucA/NucB" evidence="1">
    <location>
        <begin position="114"/>
        <end position="187"/>
    </location>
</feature>
<dbReference type="InterPro" id="IPR029476">
    <property type="entry name" value="DNase_NucA_NucB"/>
</dbReference>
<keyword evidence="3" id="KW-1185">Reference proteome</keyword>
<name>A0ABW0EZC8_9PSEU</name>
<comment type="caution">
    <text evidence="2">The sequence shown here is derived from an EMBL/GenBank/DDBJ whole genome shotgun (WGS) entry which is preliminary data.</text>
</comment>
<accession>A0ABW0EZC8</accession>
<dbReference type="Proteomes" id="UP001596157">
    <property type="component" value="Unassembled WGS sequence"/>
</dbReference>
<evidence type="ECO:0000313" key="3">
    <source>
        <dbReference type="Proteomes" id="UP001596157"/>
    </source>
</evidence>
<evidence type="ECO:0000259" key="1">
    <source>
        <dbReference type="Pfam" id="PF14040"/>
    </source>
</evidence>
<evidence type="ECO:0000313" key="2">
    <source>
        <dbReference type="EMBL" id="MFC5290930.1"/>
    </source>
</evidence>
<gene>
    <name evidence="2" type="ORF">ACFPM7_28100</name>
</gene>
<proteinExistence type="predicted"/>
<reference evidence="3" key="1">
    <citation type="journal article" date="2019" name="Int. J. Syst. Evol. Microbiol.">
        <title>The Global Catalogue of Microorganisms (GCM) 10K type strain sequencing project: providing services to taxonomists for standard genome sequencing and annotation.</title>
        <authorList>
            <consortium name="The Broad Institute Genomics Platform"/>
            <consortium name="The Broad Institute Genome Sequencing Center for Infectious Disease"/>
            <person name="Wu L."/>
            <person name="Ma J."/>
        </authorList>
    </citation>
    <scope>NUCLEOTIDE SEQUENCE [LARGE SCALE GENOMIC DNA]</scope>
    <source>
        <strain evidence="3">CCUG 59778</strain>
    </source>
</reference>
<protein>
    <submittedName>
        <fullName evidence="2">NucA/NucB deoxyribonuclease domain-containing protein</fullName>
    </submittedName>
</protein>
<organism evidence="2 3">
    <name type="scientific">Actinokineospora guangxiensis</name>
    <dbReference type="NCBI Taxonomy" id="1490288"/>
    <lineage>
        <taxon>Bacteria</taxon>
        <taxon>Bacillati</taxon>
        <taxon>Actinomycetota</taxon>
        <taxon>Actinomycetes</taxon>
        <taxon>Pseudonocardiales</taxon>
        <taxon>Pseudonocardiaceae</taxon>
        <taxon>Actinokineospora</taxon>
    </lineage>
</organism>
<dbReference type="EMBL" id="JBHSKF010000019">
    <property type="protein sequence ID" value="MFC5290930.1"/>
    <property type="molecule type" value="Genomic_DNA"/>
</dbReference>
<dbReference type="RefSeq" id="WP_378250829.1">
    <property type="nucleotide sequence ID" value="NZ_JBHSKF010000019.1"/>
</dbReference>